<dbReference type="AlphaFoldDB" id="A0A067TF41"/>
<organism evidence="1 2">
    <name type="scientific">Galerina marginata (strain CBS 339.88)</name>
    <dbReference type="NCBI Taxonomy" id="685588"/>
    <lineage>
        <taxon>Eukaryota</taxon>
        <taxon>Fungi</taxon>
        <taxon>Dikarya</taxon>
        <taxon>Basidiomycota</taxon>
        <taxon>Agaricomycotina</taxon>
        <taxon>Agaricomycetes</taxon>
        <taxon>Agaricomycetidae</taxon>
        <taxon>Agaricales</taxon>
        <taxon>Agaricineae</taxon>
        <taxon>Strophariaceae</taxon>
        <taxon>Galerina</taxon>
    </lineage>
</organism>
<reference evidence="2" key="1">
    <citation type="journal article" date="2014" name="Proc. Natl. Acad. Sci. U.S.A.">
        <title>Extensive sampling of basidiomycete genomes demonstrates inadequacy of the white-rot/brown-rot paradigm for wood decay fungi.</title>
        <authorList>
            <person name="Riley R."/>
            <person name="Salamov A.A."/>
            <person name="Brown D.W."/>
            <person name="Nagy L.G."/>
            <person name="Floudas D."/>
            <person name="Held B.W."/>
            <person name="Levasseur A."/>
            <person name="Lombard V."/>
            <person name="Morin E."/>
            <person name="Otillar R."/>
            <person name="Lindquist E.A."/>
            <person name="Sun H."/>
            <person name="LaButti K.M."/>
            <person name="Schmutz J."/>
            <person name="Jabbour D."/>
            <person name="Luo H."/>
            <person name="Baker S.E."/>
            <person name="Pisabarro A.G."/>
            <person name="Walton J.D."/>
            <person name="Blanchette R.A."/>
            <person name="Henrissat B."/>
            <person name="Martin F."/>
            <person name="Cullen D."/>
            <person name="Hibbett D.S."/>
            <person name="Grigoriev I.V."/>
        </authorList>
    </citation>
    <scope>NUCLEOTIDE SEQUENCE [LARGE SCALE GENOMIC DNA]</scope>
    <source>
        <strain evidence="2">CBS 339.88</strain>
    </source>
</reference>
<gene>
    <name evidence="1" type="ORF">GALMADRAFT_1116036</name>
</gene>
<evidence type="ECO:0000313" key="1">
    <source>
        <dbReference type="EMBL" id="KDR80932.1"/>
    </source>
</evidence>
<accession>A0A067TF41</accession>
<proteinExistence type="predicted"/>
<keyword evidence="2" id="KW-1185">Reference proteome</keyword>
<evidence type="ECO:0008006" key="3">
    <source>
        <dbReference type="Google" id="ProtNLM"/>
    </source>
</evidence>
<dbReference type="Proteomes" id="UP000027222">
    <property type="component" value="Unassembled WGS sequence"/>
</dbReference>
<dbReference type="HOGENOM" id="CLU_903283_0_0_1"/>
<dbReference type="EMBL" id="KL142371">
    <property type="protein sequence ID" value="KDR80932.1"/>
    <property type="molecule type" value="Genomic_DNA"/>
</dbReference>
<name>A0A067TF41_GALM3</name>
<evidence type="ECO:0000313" key="2">
    <source>
        <dbReference type="Proteomes" id="UP000027222"/>
    </source>
</evidence>
<protein>
    <recommendedName>
        <fullName evidence="3">F-box domain-containing protein</fullName>
    </recommendedName>
</protein>
<sequence length="308" mass="34648">MTSTPTLPEELIDLILDELNPQIPIERMYYEPLPNPALGSCLLVSKSLRHLALSKIFNHTKIFHKPQEPEKGQQLLALLRQILSPPAGSVLESVRPHIKALSCIFRLHHVHTNEWNANAKQFMGDENLAFVIKTISERDCCVTHFAFGMSEPSDSDIRWSLLSPDLQDALRCLIKSPNLVSLNISGIKYLPADLMVGAHLSDLRLEQSRGYQETPGNLTALTSDPQYSRLDCPLLESLYTDHSYQYLDSQVKLASLKKLVVHNEVAEDFANSQDIIQASADTLEHLSIEHYSKEHRALPSRSPDNILV</sequence>
<dbReference type="OrthoDB" id="2745898at2759"/>